<dbReference type="NCBIfam" id="TIGR03696">
    <property type="entry name" value="Rhs_assc_core"/>
    <property type="match status" value="1"/>
</dbReference>
<keyword evidence="2" id="KW-0472">Membrane</keyword>
<evidence type="ECO:0000259" key="4">
    <source>
        <dbReference type="Pfam" id="PF25023"/>
    </source>
</evidence>
<dbReference type="Gene3D" id="2.60.200.60">
    <property type="match status" value="1"/>
</dbReference>
<feature type="domain" description="Teneurin-like YD-shell" evidence="4">
    <location>
        <begin position="1116"/>
        <end position="1392"/>
    </location>
</feature>
<dbReference type="Pfam" id="PF05488">
    <property type="entry name" value="PAAR_motif"/>
    <property type="match status" value="1"/>
</dbReference>
<dbReference type="PANTHER" id="PTHR32305">
    <property type="match status" value="1"/>
</dbReference>
<sequence length="1560" mass="173020">MRKRWPSGTISARALFRQRHREARAMADKLTAATLGDPLVHSSLLADFACGLAEGAIYLAVFSAGAAMAASGVGVALGAALVVGAMVNGFPERIGSLVSDTVDGLLDSLGMRGPPDATITSGSPNVRIRGKAAARAAGIVDMITDLPAEGPAVDALTVAMAMAAGVADTVRHPGAFLSALGDSISQTSAQDVGDLFKHTWHDTVRPVVESASPFASPAARDSILCSKHASDADNVLAEGCEKVLINGQPAVRNGHRSSCEAKVEVSDDTRVRIGGNTMVVREIRSGKSAIACFIGNLLGGGLGKELGAMAIQLLDRSVARLMVRRALRQTVCALGGEAAGTAISASAAAGGGAVARAASHTPHPVNIALGSKILAGEEDLDFVLQDRIPLYWQRVWHSRNAACGMLGSGWMLPFETRLLQVRAPDGSLHFTWRDISGRELGLGEVRPGDVIQFHEDGFTLYCTLQGVLVMQTAQGEFFLYEPDSTRTGEWRIARQYDRHDNCQHFSWNDAGQLVAITGDNEALDVRLSYEPQHGRLAAVHQQVDGAPRLLVRYDYNAGGQLLAVRDADGVVTRRFSWDRASDLLASHGYASGMNITYRWQPAAGAANWRVAEYQVCDGTECLEHWLIDCDEQARRATVTCLSGSSSEHCWDEQGRITAWTDGYGAQWRYRWAEEGELLLSSEGPEGRRWEYGYDDRANLTRVTDPLGRATLTRWHPVWALPEQEVTADGAAWRYQYNAAGDLVTVTDPEGGVTRFDWNTQGDLISRTDALDNTQHFWWDARGQLLRDEDCSGQKSHRCYDAAGMLVSHTDAAGNGTRWQWSPAGRLRMLLRADGRETRYEYDEAGQPCAEIVDGHSERRVNRNVRGQVIGEIDPAGHATRYRYDRFGRMTGLINANGERWQFEYDNGVRLLAQTDYAGRRSRYRYDVLGQLTAVTRQPLANDTPPLPEQTTLMEYDALGRISAKQTAEQRTAYAYQPHGITLHRVALARWRQAQSAGRAAEWDETLTFSHDALGNLLSEENQGGRWQHQYDALGNLQQSTTPDGAALRFMRYGSGHLLQVDLQQAGRRVELAGYRRDALHREVTRSQGPLSLETRYDRAGRIVMRRSALLERRYQWDGLDRVTQQMLIQGGGAKADEAEFAQQRFGYDALGQVTSRLRPQHAERFHYDAAGNRTAHPGQTVWHNLLLRLQGARWEYDGFGRLAWRRAGRDGTEQRFAYDDEHRVSEVTLTGHREYSRAVYRYDLLGRRTQKILYRHGEAEENAEVIHFDWSGLRMVGERSSRTPQRRTRYIYGEGGWEPLARVDSVGEDDPGEVFWYHTELNGLPERMTDEYGERVWQGRFSAWGEAEHESSPRGLRQNLRFQGQYFDAETGLHYNLYRYYDPVGGRFTQTDPIGLAGGVNTYAYVPDPLNWIDPLGLKARCAPTKENDHNQAAFGRQWQGRGIYKGRDSWSNTMLKEGDIVYGGAPGQSGFYFDKATLDAAGGSREKLWKSLQVLPHPTYGYRSKIQAYRIKRETIAGTGKALSQDPSQGFGTGGGTQFFFSNYKTVLEPIGNPFGLGS</sequence>
<organism evidence="5 6">
    <name type="scientific">Erwinia amylovora</name>
    <name type="common">Fire blight bacteria</name>
    <dbReference type="NCBI Taxonomy" id="552"/>
    <lineage>
        <taxon>Bacteria</taxon>
        <taxon>Pseudomonadati</taxon>
        <taxon>Pseudomonadota</taxon>
        <taxon>Gammaproteobacteria</taxon>
        <taxon>Enterobacterales</taxon>
        <taxon>Erwiniaceae</taxon>
        <taxon>Erwinia</taxon>
    </lineage>
</organism>
<keyword evidence="6" id="KW-1185">Reference proteome</keyword>
<dbReference type="InterPro" id="IPR031325">
    <property type="entry name" value="RHS_repeat"/>
</dbReference>
<dbReference type="InterPro" id="IPR056823">
    <property type="entry name" value="TEN-like_YD-shell"/>
</dbReference>
<name>A0ABX7MFK3_ERWAM</name>
<dbReference type="SUPFAM" id="SSF82171">
    <property type="entry name" value="DPP6 N-terminal domain-like"/>
    <property type="match status" value="1"/>
</dbReference>
<reference evidence="5 6" key="1">
    <citation type="submission" date="2020-12" db="EMBL/GenBank/DDBJ databases">
        <title>Genome sequence of Erwinia amylovora ATCC15580, a type strain.</title>
        <authorList>
            <person name="Kang I.-J."/>
            <person name="Roh E."/>
        </authorList>
    </citation>
    <scope>NUCLEOTIDE SEQUENCE [LARGE SCALE GENOMIC DNA]</scope>
    <source>
        <strain evidence="5 6">ATCC 15580</strain>
    </source>
</reference>
<dbReference type="Pfam" id="PF25023">
    <property type="entry name" value="TEN_YD-shell"/>
    <property type="match status" value="1"/>
</dbReference>
<dbReference type="InterPro" id="IPR006530">
    <property type="entry name" value="YD"/>
</dbReference>
<feature type="transmembrane region" description="Helical" evidence="2">
    <location>
        <begin position="57"/>
        <end position="87"/>
    </location>
</feature>
<accession>A0ABX7MFK3</accession>
<evidence type="ECO:0000256" key="1">
    <source>
        <dbReference type="ARBA" id="ARBA00022737"/>
    </source>
</evidence>
<keyword evidence="2" id="KW-0812">Transmembrane</keyword>
<dbReference type="PANTHER" id="PTHR32305:SF15">
    <property type="entry name" value="PROTEIN RHSA-RELATED"/>
    <property type="match status" value="1"/>
</dbReference>
<dbReference type="Pfam" id="PF05593">
    <property type="entry name" value="RHS_repeat"/>
    <property type="match status" value="6"/>
</dbReference>
<dbReference type="InterPro" id="IPR045351">
    <property type="entry name" value="DUF6531"/>
</dbReference>
<gene>
    <name evidence="5" type="ORF">JGC47_14170</name>
</gene>
<dbReference type="Gene3D" id="2.180.10.10">
    <property type="entry name" value="RHS repeat-associated core"/>
    <property type="match status" value="4"/>
</dbReference>
<dbReference type="InterPro" id="IPR022385">
    <property type="entry name" value="Rhs_assc_core"/>
</dbReference>
<evidence type="ECO:0000256" key="2">
    <source>
        <dbReference type="SAM" id="Phobius"/>
    </source>
</evidence>
<dbReference type="EMBL" id="CP066796">
    <property type="protein sequence ID" value="QSI91220.1"/>
    <property type="molecule type" value="Genomic_DNA"/>
</dbReference>
<dbReference type="InterPro" id="IPR050708">
    <property type="entry name" value="T6SS_VgrG/RHS"/>
</dbReference>
<keyword evidence="2" id="KW-1133">Transmembrane helix</keyword>
<evidence type="ECO:0000313" key="5">
    <source>
        <dbReference type="EMBL" id="QSI91220.1"/>
    </source>
</evidence>
<proteinExistence type="predicted"/>
<feature type="domain" description="DUF6531" evidence="3">
    <location>
        <begin position="363"/>
        <end position="440"/>
    </location>
</feature>
<keyword evidence="1" id="KW-0677">Repeat</keyword>
<dbReference type="NCBIfam" id="TIGR01643">
    <property type="entry name" value="YD_repeat_2x"/>
    <property type="match status" value="9"/>
</dbReference>
<protein>
    <submittedName>
        <fullName evidence="5">RHS domain-containing protein</fullName>
    </submittedName>
</protein>
<dbReference type="Pfam" id="PF20148">
    <property type="entry name" value="DUF6531"/>
    <property type="match status" value="1"/>
</dbReference>
<evidence type="ECO:0000259" key="3">
    <source>
        <dbReference type="Pfam" id="PF20148"/>
    </source>
</evidence>
<dbReference type="Proteomes" id="UP000662840">
    <property type="component" value="Chromosome"/>
</dbReference>
<dbReference type="InterPro" id="IPR008727">
    <property type="entry name" value="PAAR_motif"/>
</dbReference>
<evidence type="ECO:0000313" key="6">
    <source>
        <dbReference type="Proteomes" id="UP000662840"/>
    </source>
</evidence>